<keyword evidence="2" id="KW-1185">Reference proteome</keyword>
<organism evidence="1 2">
    <name type="scientific">Lupinus albus</name>
    <name type="common">White lupine</name>
    <name type="synonym">Lupinus termis</name>
    <dbReference type="NCBI Taxonomy" id="3870"/>
    <lineage>
        <taxon>Eukaryota</taxon>
        <taxon>Viridiplantae</taxon>
        <taxon>Streptophyta</taxon>
        <taxon>Embryophyta</taxon>
        <taxon>Tracheophyta</taxon>
        <taxon>Spermatophyta</taxon>
        <taxon>Magnoliopsida</taxon>
        <taxon>eudicotyledons</taxon>
        <taxon>Gunneridae</taxon>
        <taxon>Pentapetalae</taxon>
        <taxon>rosids</taxon>
        <taxon>fabids</taxon>
        <taxon>Fabales</taxon>
        <taxon>Fabaceae</taxon>
        <taxon>Papilionoideae</taxon>
        <taxon>50 kb inversion clade</taxon>
        <taxon>genistoids sensu lato</taxon>
        <taxon>core genistoids</taxon>
        <taxon>Genisteae</taxon>
        <taxon>Lupinus</taxon>
    </lineage>
</organism>
<dbReference type="EMBL" id="WOCE01000004">
    <property type="protein sequence ID" value="KAE9615668.1"/>
    <property type="molecule type" value="Genomic_DNA"/>
</dbReference>
<name>A0A6A4QMT8_LUPAL</name>
<protein>
    <submittedName>
        <fullName evidence="1">Uncharacterized protein</fullName>
    </submittedName>
</protein>
<gene>
    <name evidence="1" type="ORF">Lalb_Chr04g0257791</name>
</gene>
<comment type="caution">
    <text evidence="1">The sequence shown here is derived from an EMBL/GenBank/DDBJ whole genome shotgun (WGS) entry which is preliminary data.</text>
</comment>
<dbReference type="OrthoDB" id="1091833at2759"/>
<dbReference type="Proteomes" id="UP000447434">
    <property type="component" value="Chromosome 4"/>
</dbReference>
<dbReference type="AlphaFoldDB" id="A0A6A4QMT8"/>
<proteinExistence type="predicted"/>
<accession>A0A6A4QMT8</accession>
<sequence>MQLLLCCDKTNEKTQEAYRTLRPSSATRQGSFQCCYDPLSYSLHFDTIGCGSLLDEDYYKFYAFSTRFVATNPKTSCSIVQVAARNSH</sequence>
<reference evidence="2" key="1">
    <citation type="journal article" date="2020" name="Nat. Commun.">
        <title>Genome sequence of the cluster root forming white lupin.</title>
        <authorList>
            <person name="Hufnagel B."/>
            <person name="Marques A."/>
            <person name="Soriano A."/>
            <person name="Marques L."/>
            <person name="Divol F."/>
            <person name="Doumas P."/>
            <person name="Sallet E."/>
            <person name="Mancinotti D."/>
            <person name="Carrere S."/>
            <person name="Marande W."/>
            <person name="Arribat S."/>
            <person name="Keller J."/>
            <person name="Huneau C."/>
            <person name="Blein T."/>
            <person name="Aime D."/>
            <person name="Laguerre M."/>
            <person name="Taylor J."/>
            <person name="Schubert V."/>
            <person name="Nelson M."/>
            <person name="Geu-Flores F."/>
            <person name="Crespi M."/>
            <person name="Gallardo-Guerrero K."/>
            <person name="Delaux P.-M."/>
            <person name="Salse J."/>
            <person name="Berges H."/>
            <person name="Guyot R."/>
            <person name="Gouzy J."/>
            <person name="Peret B."/>
        </authorList>
    </citation>
    <scope>NUCLEOTIDE SEQUENCE [LARGE SCALE GENOMIC DNA]</scope>
    <source>
        <strain evidence="2">cv. Amiga</strain>
    </source>
</reference>
<evidence type="ECO:0000313" key="2">
    <source>
        <dbReference type="Proteomes" id="UP000447434"/>
    </source>
</evidence>
<evidence type="ECO:0000313" key="1">
    <source>
        <dbReference type="EMBL" id="KAE9615668.1"/>
    </source>
</evidence>